<reference evidence="1 2" key="1">
    <citation type="submission" date="2015-10" db="EMBL/GenBank/DDBJ databases">
        <title>Genome analyses suggest a sexual origin of heterokaryosis in a supposedly ancient asexual fungus.</title>
        <authorList>
            <person name="Ropars J."/>
            <person name="Sedzielewska K."/>
            <person name="Noel J."/>
            <person name="Charron P."/>
            <person name="Farinelli L."/>
            <person name="Marton T."/>
            <person name="Kruger M."/>
            <person name="Pelin A."/>
            <person name="Brachmann A."/>
            <person name="Corradi N."/>
        </authorList>
    </citation>
    <scope>NUCLEOTIDE SEQUENCE [LARGE SCALE GENOMIC DNA]</scope>
    <source>
        <strain evidence="1 2">A4</strain>
    </source>
</reference>
<sequence length="143" mass="16898">MTKNIAKIVYIATGNDFYTTNIQEWCEYCSEILYFIQVVVKNSNCKHYYGCCNDCYYERQLPGYQISSGWVESTLTKKSIPILYLPWWDSHNQCVICNKELKYTHQEPKTYCQKWCSRCFIIYTGCRHCLTTNIIFGIADQSQ</sequence>
<dbReference type="Proteomes" id="UP000234323">
    <property type="component" value="Unassembled WGS sequence"/>
</dbReference>
<name>A0A2I1GN96_9GLOM</name>
<dbReference type="EMBL" id="LLXI01000604">
    <property type="protein sequence ID" value="PKY48113.1"/>
    <property type="molecule type" value="Genomic_DNA"/>
</dbReference>
<proteinExistence type="predicted"/>
<feature type="non-terminal residue" evidence="1">
    <location>
        <position position="143"/>
    </location>
</feature>
<gene>
    <name evidence="1" type="ORF">RhiirA4_463594</name>
</gene>
<accession>A0A2I1GN96</accession>
<protein>
    <submittedName>
        <fullName evidence="1">Uncharacterized protein</fullName>
    </submittedName>
</protein>
<comment type="caution">
    <text evidence="1">The sequence shown here is derived from an EMBL/GenBank/DDBJ whole genome shotgun (WGS) entry which is preliminary data.</text>
</comment>
<keyword evidence="2" id="KW-1185">Reference proteome</keyword>
<evidence type="ECO:0000313" key="2">
    <source>
        <dbReference type="Proteomes" id="UP000234323"/>
    </source>
</evidence>
<dbReference type="AlphaFoldDB" id="A0A2I1GN96"/>
<evidence type="ECO:0000313" key="1">
    <source>
        <dbReference type="EMBL" id="PKY48113.1"/>
    </source>
</evidence>
<organism evidence="1 2">
    <name type="scientific">Rhizophagus irregularis</name>
    <dbReference type="NCBI Taxonomy" id="588596"/>
    <lineage>
        <taxon>Eukaryota</taxon>
        <taxon>Fungi</taxon>
        <taxon>Fungi incertae sedis</taxon>
        <taxon>Mucoromycota</taxon>
        <taxon>Glomeromycotina</taxon>
        <taxon>Glomeromycetes</taxon>
        <taxon>Glomerales</taxon>
        <taxon>Glomeraceae</taxon>
        <taxon>Rhizophagus</taxon>
    </lineage>
</organism>